<feature type="region of interest" description="Disordered" evidence="1">
    <location>
        <begin position="135"/>
        <end position="164"/>
    </location>
</feature>
<evidence type="ECO:0000313" key="3">
    <source>
        <dbReference type="Proteomes" id="UP001218188"/>
    </source>
</evidence>
<reference evidence="2" key="1">
    <citation type="submission" date="2023-03" db="EMBL/GenBank/DDBJ databases">
        <title>Massive genome expansion in bonnet fungi (Mycena s.s.) driven by repeated elements and novel gene families across ecological guilds.</title>
        <authorList>
            <consortium name="Lawrence Berkeley National Laboratory"/>
            <person name="Harder C.B."/>
            <person name="Miyauchi S."/>
            <person name="Viragh M."/>
            <person name="Kuo A."/>
            <person name="Thoen E."/>
            <person name="Andreopoulos B."/>
            <person name="Lu D."/>
            <person name="Skrede I."/>
            <person name="Drula E."/>
            <person name="Henrissat B."/>
            <person name="Morin E."/>
            <person name="Kohler A."/>
            <person name="Barry K."/>
            <person name="LaButti K."/>
            <person name="Morin E."/>
            <person name="Salamov A."/>
            <person name="Lipzen A."/>
            <person name="Mereny Z."/>
            <person name="Hegedus B."/>
            <person name="Baldrian P."/>
            <person name="Stursova M."/>
            <person name="Weitz H."/>
            <person name="Taylor A."/>
            <person name="Grigoriev I.V."/>
            <person name="Nagy L.G."/>
            <person name="Martin F."/>
            <person name="Kauserud H."/>
        </authorList>
    </citation>
    <scope>NUCLEOTIDE SEQUENCE</scope>
    <source>
        <strain evidence="2">CBHHK200</strain>
    </source>
</reference>
<dbReference type="Proteomes" id="UP001218188">
    <property type="component" value="Unassembled WGS sequence"/>
</dbReference>
<evidence type="ECO:0000313" key="2">
    <source>
        <dbReference type="EMBL" id="KAJ7021522.1"/>
    </source>
</evidence>
<feature type="compositionally biased region" description="Basic and acidic residues" evidence="1">
    <location>
        <begin position="143"/>
        <end position="164"/>
    </location>
</feature>
<dbReference type="AlphaFoldDB" id="A0AAD6S9A5"/>
<feature type="compositionally biased region" description="Low complexity" evidence="1">
    <location>
        <begin position="235"/>
        <end position="251"/>
    </location>
</feature>
<name>A0AAD6S9A5_9AGAR</name>
<evidence type="ECO:0000256" key="1">
    <source>
        <dbReference type="SAM" id="MobiDB-lite"/>
    </source>
</evidence>
<keyword evidence="3" id="KW-1185">Reference proteome</keyword>
<protein>
    <submittedName>
        <fullName evidence="2">Uncharacterized protein</fullName>
    </submittedName>
</protein>
<feature type="region of interest" description="Disordered" evidence="1">
    <location>
        <begin position="208"/>
        <end position="259"/>
    </location>
</feature>
<comment type="caution">
    <text evidence="2">The sequence shown here is derived from an EMBL/GenBank/DDBJ whole genome shotgun (WGS) entry which is preliminary data.</text>
</comment>
<sequence length="259" mass="27672">MSFPKLFVPPPITQGISMWSRRLLKPSLGIDWADSPRVDGYVGSGNSTHALDEHGRDILISNGTLLPAAPATHRHTPHLGAAVAHSSARTRRKSTAYVQSGRVLSAYGEQGRARGHFALGVLRGACALGGSGCARSGRARRGAQHEHKHERTPARARSAGERGRIRTPSKIYAAVQRGRRHGETLNRLYSVYAVDELPEHARVALRSPLQAARASPPSPRVHARAHGPPRPLPASAPTCSAPTAPATRARIPPSPAKPN</sequence>
<organism evidence="2 3">
    <name type="scientific">Mycena alexandri</name>
    <dbReference type="NCBI Taxonomy" id="1745969"/>
    <lineage>
        <taxon>Eukaryota</taxon>
        <taxon>Fungi</taxon>
        <taxon>Dikarya</taxon>
        <taxon>Basidiomycota</taxon>
        <taxon>Agaricomycotina</taxon>
        <taxon>Agaricomycetes</taxon>
        <taxon>Agaricomycetidae</taxon>
        <taxon>Agaricales</taxon>
        <taxon>Marasmiineae</taxon>
        <taxon>Mycenaceae</taxon>
        <taxon>Mycena</taxon>
    </lineage>
</organism>
<proteinExistence type="predicted"/>
<gene>
    <name evidence="2" type="ORF">C8F04DRAFT_1273644</name>
</gene>
<dbReference type="EMBL" id="JARJCM010000230">
    <property type="protein sequence ID" value="KAJ7021522.1"/>
    <property type="molecule type" value="Genomic_DNA"/>
</dbReference>
<accession>A0AAD6S9A5</accession>